<dbReference type="OrthoDB" id="9800454at2"/>
<keyword evidence="3" id="KW-1185">Reference proteome</keyword>
<accession>A0A1M6GED5</accession>
<evidence type="ECO:0000313" key="3">
    <source>
        <dbReference type="Proteomes" id="UP000184172"/>
    </source>
</evidence>
<dbReference type="RefSeq" id="WP_073217279.1">
    <property type="nucleotide sequence ID" value="NZ_FNNS01000011.1"/>
</dbReference>
<dbReference type="AlphaFoldDB" id="A0A1M6GED5"/>
<dbReference type="CDD" id="cd02440">
    <property type="entry name" value="AdoMet_MTases"/>
    <property type="match status" value="1"/>
</dbReference>
<dbReference type="STRING" id="797419.SAMN05216556_11156"/>
<dbReference type="Pfam" id="PF13847">
    <property type="entry name" value="Methyltransf_31"/>
    <property type="match status" value="1"/>
</dbReference>
<sequence>MIEFNNKYRSNQSEIMDDLDFQGDEMKNLLKDLKVVNKWLGGNNITIEGIQQLLKTLPKNKPIVILDVGCGDGEMLRICSDFAQKHNFTFICIGIDFNHNILALAEEKSRMYSNISFQNVDIFLGEKLVPNCDIALCTLFLHHFSNKEIERFLNVLITKSRLGIVVNDLHRNKWAFNLFKIVSTLFLKTNTAKHDGLISIARGFKKQELETISKNIHYQKSTIHWRWAYRYQWILKKNV</sequence>
<gene>
    <name evidence="2" type="ORF">SAMN04487908_10959</name>
</gene>
<feature type="domain" description="Methyltransferase" evidence="1">
    <location>
        <begin position="61"/>
        <end position="150"/>
    </location>
</feature>
<dbReference type="Gene3D" id="3.40.50.150">
    <property type="entry name" value="Vaccinia Virus protein VP39"/>
    <property type="match status" value="1"/>
</dbReference>
<organism evidence="2 3">
    <name type="scientific">Aequorivita viscosa</name>
    <dbReference type="NCBI Taxonomy" id="797419"/>
    <lineage>
        <taxon>Bacteria</taxon>
        <taxon>Pseudomonadati</taxon>
        <taxon>Bacteroidota</taxon>
        <taxon>Flavobacteriia</taxon>
        <taxon>Flavobacteriales</taxon>
        <taxon>Flavobacteriaceae</taxon>
        <taxon>Aequorivita</taxon>
    </lineage>
</organism>
<reference evidence="3" key="1">
    <citation type="submission" date="2016-11" db="EMBL/GenBank/DDBJ databases">
        <authorList>
            <person name="Varghese N."/>
            <person name="Submissions S."/>
        </authorList>
    </citation>
    <scope>NUCLEOTIDE SEQUENCE [LARGE SCALE GENOMIC DNA]</scope>
    <source>
        <strain evidence="3">DSM 26349</strain>
    </source>
</reference>
<evidence type="ECO:0000313" key="2">
    <source>
        <dbReference type="EMBL" id="SHJ08316.1"/>
    </source>
</evidence>
<dbReference type="EMBL" id="FQYV01000009">
    <property type="protein sequence ID" value="SHJ08316.1"/>
    <property type="molecule type" value="Genomic_DNA"/>
</dbReference>
<dbReference type="Proteomes" id="UP000184172">
    <property type="component" value="Unassembled WGS sequence"/>
</dbReference>
<dbReference type="InterPro" id="IPR025714">
    <property type="entry name" value="Methyltranfer_dom"/>
</dbReference>
<evidence type="ECO:0000259" key="1">
    <source>
        <dbReference type="Pfam" id="PF13847"/>
    </source>
</evidence>
<protein>
    <recommendedName>
        <fullName evidence="1">Methyltransferase domain-containing protein</fullName>
    </recommendedName>
</protein>
<dbReference type="SUPFAM" id="SSF53335">
    <property type="entry name" value="S-adenosyl-L-methionine-dependent methyltransferases"/>
    <property type="match status" value="1"/>
</dbReference>
<dbReference type="InterPro" id="IPR029063">
    <property type="entry name" value="SAM-dependent_MTases_sf"/>
</dbReference>
<name>A0A1M6GED5_9FLAO</name>
<proteinExistence type="predicted"/>